<evidence type="ECO:0000256" key="1">
    <source>
        <dbReference type="ARBA" id="ARBA00001966"/>
    </source>
</evidence>
<sequence length="486" mass="53217">MNKLDLMPLRFERLAIPQGQVLVTHDGGDFAFLNQTDFRRLMEDPTELAPDIRDDLLARGFLHDPLTATTRRITAAQLATRKRFVAEGPSLHICVVTLRCDHGCDYCQVSRRGPSAAGFDMSEETARAAVDRIFESPAPALTIEFQGGEPAFAFDRVRQIVALARDRAGSDGRPLTFSMVSTLQRLDDDMLRFCLEHEIALSTSIDGPAALHDRHRRRPGGGAFDATRRALDRARGILGAEAVAAIATITGDSLDRPDEVVDSYVDLGFRSVFLRPVAPYGFARRQPGLAPSVTGFIEFYRRALDRCIEHCRAGRHIEEAYAAILLTHILTPFGGGYVDLRSPAGAGHGVLVYNHDGGVYVSDEARMLAANGDHRLRIGDVHTPFRELAGSGTLRALLAAGLAESLPGCWSCAFLPYCGNDPVHHLATQGDPVGHRAFSDHCARHKALFRLLFARIAANDAEVNRIFAAWIGRRQPAEPGGDIRLD</sequence>
<proteinExistence type="predicted"/>
<dbReference type="SFLD" id="SFLDG01384">
    <property type="entry name" value="thioether_bond_formation_requi"/>
    <property type="match status" value="1"/>
</dbReference>
<reference evidence="7 8" key="1">
    <citation type="journal article" date="2018" name="Nat. Biotechnol.">
        <title>A standardized bacterial taxonomy based on genome phylogeny substantially revises the tree of life.</title>
        <authorList>
            <person name="Parks D.H."/>
            <person name="Chuvochina M."/>
            <person name="Waite D.W."/>
            <person name="Rinke C."/>
            <person name="Skarshewski A."/>
            <person name="Chaumeil P.A."/>
            <person name="Hugenholtz P."/>
        </authorList>
    </citation>
    <scope>NUCLEOTIDE SEQUENCE [LARGE SCALE GENOMIC DNA]</scope>
    <source>
        <strain evidence="7">UBA8739</strain>
    </source>
</reference>
<evidence type="ECO:0000313" key="7">
    <source>
        <dbReference type="EMBL" id="HAE48646.1"/>
    </source>
</evidence>
<keyword evidence="3" id="KW-0479">Metal-binding</keyword>
<dbReference type="InterPro" id="IPR007197">
    <property type="entry name" value="rSAM"/>
</dbReference>
<dbReference type="InterPro" id="IPR013785">
    <property type="entry name" value="Aldolase_TIM"/>
</dbReference>
<dbReference type="CDD" id="cd01335">
    <property type="entry name" value="Radical_SAM"/>
    <property type="match status" value="1"/>
</dbReference>
<evidence type="ECO:0000256" key="4">
    <source>
        <dbReference type="ARBA" id="ARBA00023004"/>
    </source>
</evidence>
<dbReference type="PANTHER" id="PTHR43273">
    <property type="entry name" value="ANAEROBIC SULFATASE-MATURATING ENZYME HOMOLOG ASLB-RELATED"/>
    <property type="match status" value="1"/>
</dbReference>
<dbReference type="InterPro" id="IPR058240">
    <property type="entry name" value="rSAM_sf"/>
</dbReference>
<keyword evidence="2" id="KW-0949">S-adenosyl-L-methionine</keyword>
<keyword evidence="5" id="KW-0411">Iron-sulfur</keyword>
<protein>
    <submittedName>
        <fullName evidence="7">His-Xaa-Ser system radical SAM maturase HxsB</fullName>
    </submittedName>
</protein>
<dbReference type="Pfam" id="PF04055">
    <property type="entry name" value="Radical_SAM"/>
    <property type="match status" value="1"/>
</dbReference>
<organism evidence="7 8">
    <name type="scientific">Tistrella mobilis</name>
    <dbReference type="NCBI Taxonomy" id="171437"/>
    <lineage>
        <taxon>Bacteria</taxon>
        <taxon>Pseudomonadati</taxon>
        <taxon>Pseudomonadota</taxon>
        <taxon>Alphaproteobacteria</taxon>
        <taxon>Geminicoccales</taxon>
        <taxon>Geminicoccaceae</taxon>
        <taxon>Tistrella</taxon>
    </lineage>
</organism>
<dbReference type="AlphaFoldDB" id="A0A3B9ILP2"/>
<evidence type="ECO:0000256" key="5">
    <source>
        <dbReference type="ARBA" id="ARBA00023014"/>
    </source>
</evidence>
<dbReference type="InterPro" id="IPR023867">
    <property type="entry name" value="Sulphatase_maturase_rSAM"/>
</dbReference>
<dbReference type="SFLD" id="SFLDS00029">
    <property type="entry name" value="Radical_SAM"/>
    <property type="match status" value="1"/>
</dbReference>
<dbReference type="NCBIfam" id="TIGR03978">
    <property type="entry name" value="rSAM_paired_1"/>
    <property type="match status" value="1"/>
</dbReference>
<dbReference type="PANTHER" id="PTHR43273:SF8">
    <property type="entry name" value="RADICAL SAM DOMAIN PROTEIN"/>
    <property type="match status" value="1"/>
</dbReference>
<keyword evidence="4" id="KW-0408">Iron</keyword>
<dbReference type="Proteomes" id="UP000257706">
    <property type="component" value="Unassembled WGS sequence"/>
</dbReference>
<evidence type="ECO:0000259" key="6">
    <source>
        <dbReference type="PROSITE" id="PS51918"/>
    </source>
</evidence>
<dbReference type="SFLD" id="SFLDG01386">
    <property type="entry name" value="main_SPASM_domain-containing"/>
    <property type="match status" value="1"/>
</dbReference>
<dbReference type="PROSITE" id="PS51918">
    <property type="entry name" value="RADICAL_SAM"/>
    <property type="match status" value="1"/>
</dbReference>
<dbReference type="GO" id="GO:0051536">
    <property type="term" value="F:iron-sulfur cluster binding"/>
    <property type="evidence" value="ECO:0007669"/>
    <property type="project" value="UniProtKB-KW"/>
</dbReference>
<dbReference type="SFLD" id="SFLDG01067">
    <property type="entry name" value="SPASM/twitch_domain_containing"/>
    <property type="match status" value="1"/>
</dbReference>
<evidence type="ECO:0000313" key="8">
    <source>
        <dbReference type="Proteomes" id="UP000257706"/>
    </source>
</evidence>
<gene>
    <name evidence="7" type="primary">hxsB</name>
    <name evidence="7" type="ORF">DCK97_14610</name>
</gene>
<dbReference type="InterPro" id="IPR024023">
    <property type="entry name" value="rSAM_paired_HxsB"/>
</dbReference>
<evidence type="ECO:0000256" key="2">
    <source>
        <dbReference type="ARBA" id="ARBA00022691"/>
    </source>
</evidence>
<dbReference type="EMBL" id="DMAI01000230">
    <property type="protein sequence ID" value="HAE48646.1"/>
    <property type="molecule type" value="Genomic_DNA"/>
</dbReference>
<dbReference type="GO" id="GO:0016491">
    <property type="term" value="F:oxidoreductase activity"/>
    <property type="evidence" value="ECO:0007669"/>
    <property type="project" value="InterPro"/>
</dbReference>
<comment type="caution">
    <text evidence="7">The sequence shown here is derived from an EMBL/GenBank/DDBJ whole genome shotgun (WGS) entry which is preliminary data.</text>
</comment>
<name>A0A3B9ILP2_9PROT</name>
<accession>A0A3B9ILP2</accession>
<feature type="domain" description="Radical SAM core" evidence="6">
    <location>
        <begin position="86"/>
        <end position="315"/>
    </location>
</feature>
<dbReference type="Gene3D" id="3.20.20.70">
    <property type="entry name" value="Aldolase class I"/>
    <property type="match status" value="1"/>
</dbReference>
<comment type="cofactor">
    <cofactor evidence="1">
        <name>[4Fe-4S] cluster</name>
        <dbReference type="ChEBI" id="CHEBI:49883"/>
    </cofactor>
</comment>
<dbReference type="SUPFAM" id="SSF102114">
    <property type="entry name" value="Radical SAM enzymes"/>
    <property type="match status" value="1"/>
</dbReference>
<evidence type="ECO:0000256" key="3">
    <source>
        <dbReference type="ARBA" id="ARBA00022723"/>
    </source>
</evidence>
<dbReference type="GO" id="GO:0046872">
    <property type="term" value="F:metal ion binding"/>
    <property type="evidence" value="ECO:0007669"/>
    <property type="project" value="UniProtKB-KW"/>
</dbReference>